<dbReference type="AlphaFoldDB" id="A0A673ILU0"/>
<evidence type="ECO:0000256" key="1">
    <source>
        <dbReference type="SAM" id="MobiDB-lite"/>
    </source>
</evidence>
<keyword evidence="2" id="KW-0812">Transmembrane</keyword>
<dbReference type="Ensembl" id="ENSSRHT00000039619.1">
    <property type="protein sequence ID" value="ENSSRHP00000038516.1"/>
    <property type="gene ID" value="ENSSRHG00000019646.1"/>
</dbReference>
<evidence type="ECO:0000256" key="2">
    <source>
        <dbReference type="SAM" id="Phobius"/>
    </source>
</evidence>
<evidence type="ECO:0000313" key="4">
    <source>
        <dbReference type="Proteomes" id="UP000472270"/>
    </source>
</evidence>
<keyword evidence="4" id="KW-1185">Reference proteome</keyword>
<feature type="compositionally biased region" description="Basic and acidic residues" evidence="1">
    <location>
        <begin position="77"/>
        <end position="90"/>
    </location>
</feature>
<dbReference type="Pfam" id="PF01391">
    <property type="entry name" value="Collagen"/>
    <property type="match status" value="1"/>
</dbReference>
<proteinExistence type="predicted"/>
<reference evidence="3" key="2">
    <citation type="submission" date="2025-09" db="UniProtKB">
        <authorList>
            <consortium name="Ensembl"/>
        </authorList>
    </citation>
    <scope>IDENTIFICATION</scope>
</reference>
<evidence type="ECO:0000313" key="3">
    <source>
        <dbReference type="Ensembl" id="ENSSRHP00000038516.1"/>
    </source>
</evidence>
<feature type="region of interest" description="Disordered" evidence="1">
    <location>
        <begin position="51"/>
        <end position="103"/>
    </location>
</feature>
<organism evidence="3 4">
    <name type="scientific">Sinocyclocheilus rhinocerous</name>
    <dbReference type="NCBI Taxonomy" id="307959"/>
    <lineage>
        <taxon>Eukaryota</taxon>
        <taxon>Metazoa</taxon>
        <taxon>Chordata</taxon>
        <taxon>Craniata</taxon>
        <taxon>Vertebrata</taxon>
        <taxon>Euteleostomi</taxon>
        <taxon>Actinopterygii</taxon>
        <taxon>Neopterygii</taxon>
        <taxon>Teleostei</taxon>
        <taxon>Ostariophysi</taxon>
        <taxon>Cypriniformes</taxon>
        <taxon>Cyprinidae</taxon>
        <taxon>Cyprininae</taxon>
        <taxon>Sinocyclocheilus</taxon>
    </lineage>
</organism>
<dbReference type="Proteomes" id="UP000472270">
    <property type="component" value="Unassembled WGS sequence"/>
</dbReference>
<keyword evidence="2" id="KW-0472">Membrane</keyword>
<reference evidence="3" key="1">
    <citation type="submission" date="2025-08" db="UniProtKB">
        <authorList>
            <consortium name="Ensembl"/>
        </authorList>
    </citation>
    <scope>IDENTIFICATION</scope>
</reference>
<dbReference type="InterPro" id="IPR008160">
    <property type="entry name" value="Collagen"/>
</dbReference>
<protein>
    <submittedName>
        <fullName evidence="3">Uncharacterized protein</fullName>
    </submittedName>
</protein>
<accession>A0A673ILU0</accession>
<name>A0A673ILU0_9TELE</name>
<feature type="transmembrane region" description="Helical" evidence="2">
    <location>
        <begin position="31"/>
        <end position="51"/>
    </location>
</feature>
<sequence length="103" mass="10812">KKVDYALAVLILLLAPGLIWSQTALFFPNVNFILLLYLFIGSPGLPGIRGLPGYSGQKGRDGDPGRPGTPGSSGEKALGRPGEKGSRGDPGEENSVYGPLFKD</sequence>
<keyword evidence="2" id="KW-1133">Transmembrane helix</keyword>